<evidence type="ECO:0000256" key="1">
    <source>
        <dbReference type="SAM" id="Phobius"/>
    </source>
</evidence>
<accession>A0A1T4WXY9</accession>
<name>A0A1T4WXY9_9CLOT</name>
<dbReference type="Proteomes" id="UP000190105">
    <property type="component" value="Unassembled WGS sequence"/>
</dbReference>
<dbReference type="AlphaFoldDB" id="A0A1T4WXY9"/>
<evidence type="ECO:0000313" key="2">
    <source>
        <dbReference type="EMBL" id="SKA82222.1"/>
    </source>
</evidence>
<proteinExistence type="predicted"/>
<keyword evidence="1" id="KW-0812">Transmembrane</keyword>
<keyword evidence="1" id="KW-0472">Membrane</keyword>
<evidence type="ECO:0000313" key="3">
    <source>
        <dbReference type="Proteomes" id="UP000190105"/>
    </source>
</evidence>
<protein>
    <submittedName>
        <fullName evidence="2">Prepilin-type N-terminal cleavage/methylation domain-containing protein</fullName>
    </submittedName>
</protein>
<dbReference type="NCBIfam" id="TIGR02532">
    <property type="entry name" value="IV_pilin_GFxxxE"/>
    <property type="match status" value="1"/>
</dbReference>
<dbReference type="EMBL" id="FUYH01000004">
    <property type="protein sequence ID" value="SKA82222.1"/>
    <property type="molecule type" value="Genomic_DNA"/>
</dbReference>
<sequence length="245" mass="27837">MKRKCKKGYTLVEVLAAMAIFAMLIIPVSKLIESNISVNKSSKEELETASVLSYAYEAYLQDSSLEEITYPNDSRYSINYAAESLPDEISSKDLDIKCGENNININSAYSIPASENMNIKIKINYENNKANYDIFYDSISNGEINLTVDNPNFIIYLDMLQKSSEKKINILIEGIYQDGILSDKTIKLYKKNKEGENSLNIVSVYPDLIEKTVDEKKKLNRKVIITIKKDGKKLIDKSYTFTVND</sequence>
<dbReference type="Pfam" id="PF07963">
    <property type="entry name" value="N_methyl"/>
    <property type="match status" value="1"/>
</dbReference>
<feature type="transmembrane region" description="Helical" evidence="1">
    <location>
        <begin position="12"/>
        <end position="32"/>
    </location>
</feature>
<dbReference type="InterPro" id="IPR012902">
    <property type="entry name" value="N_methyl_site"/>
</dbReference>
<dbReference type="RefSeq" id="WP_179122180.1">
    <property type="nucleotide sequence ID" value="NZ_FUYH01000004.1"/>
</dbReference>
<dbReference type="STRING" id="1147123.SAMN05443428_104179"/>
<reference evidence="3" key="1">
    <citation type="submission" date="2017-02" db="EMBL/GenBank/DDBJ databases">
        <authorList>
            <person name="Varghese N."/>
            <person name="Submissions S."/>
        </authorList>
    </citation>
    <scope>NUCLEOTIDE SEQUENCE [LARGE SCALE GENOMIC DNA]</scope>
    <source>
        <strain evidence="3">USBA 833</strain>
    </source>
</reference>
<keyword evidence="1" id="KW-1133">Transmembrane helix</keyword>
<gene>
    <name evidence="2" type="ORF">SAMN05443428_104179</name>
</gene>
<organism evidence="2 3">
    <name type="scientific">Caloramator quimbayensis</name>
    <dbReference type="NCBI Taxonomy" id="1147123"/>
    <lineage>
        <taxon>Bacteria</taxon>
        <taxon>Bacillati</taxon>
        <taxon>Bacillota</taxon>
        <taxon>Clostridia</taxon>
        <taxon>Eubacteriales</taxon>
        <taxon>Clostridiaceae</taxon>
        <taxon>Caloramator</taxon>
    </lineage>
</organism>
<keyword evidence="3" id="KW-1185">Reference proteome</keyword>